<feature type="compositionally biased region" description="Basic and acidic residues" evidence="8">
    <location>
        <begin position="122"/>
        <end position="141"/>
    </location>
</feature>
<proteinExistence type="predicted"/>
<evidence type="ECO:0000256" key="8">
    <source>
        <dbReference type="SAM" id="MobiDB-lite"/>
    </source>
</evidence>
<evidence type="ECO:0000256" key="1">
    <source>
        <dbReference type="ARBA" id="ARBA00004123"/>
    </source>
</evidence>
<keyword evidence="7" id="KW-0539">Nucleus</keyword>
<evidence type="ECO:0000313" key="11">
    <source>
        <dbReference type="Proteomes" id="UP000077115"/>
    </source>
</evidence>
<keyword evidence="2" id="KW-0479">Metal-binding</keyword>
<evidence type="ECO:0000313" key="10">
    <source>
        <dbReference type="EMBL" id="OAJ38104.1"/>
    </source>
</evidence>
<evidence type="ECO:0000256" key="6">
    <source>
        <dbReference type="ARBA" id="ARBA00023125"/>
    </source>
</evidence>
<keyword evidence="4" id="KW-0863">Zinc-finger</keyword>
<dbReference type="PANTHER" id="PTHR24391:SF18">
    <property type="entry name" value="EG:115C2.6 PROTEIN"/>
    <property type="match status" value="1"/>
</dbReference>
<feature type="compositionally biased region" description="Polar residues" evidence="8">
    <location>
        <begin position="56"/>
        <end position="65"/>
    </location>
</feature>
<sequence length="154" mass="17330">MKFTDILFLLAAAVTANAVLVSTDNDGLSEASGLTIKLSPSTSGQAQQHPYDEDNSSNAGLNQNAPLDEEDQRVRDELIKKAKDAKEREKKVCDSYYKYLSHGLKQSLKSNGQKRPGSKHSPKTEHQLKMECEKAEEKSKDMQKRLENFMQRMI</sequence>
<keyword evidence="6" id="KW-0238">DNA-binding</keyword>
<dbReference type="InterPro" id="IPR051574">
    <property type="entry name" value="ZnF_E-box_Homeobox"/>
</dbReference>
<reference evidence="10 11" key="1">
    <citation type="submission" date="2006-10" db="EMBL/GenBank/DDBJ databases">
        <title>The Genome Sequence of Batrachochytrium dendrobatidis JEL423.</title>
        <authorList>
            <consortium name="The Broad Institute Genome Sequencing Platform"/>
            <person name="Birren B."/>
            <person name="Lander E."/>
            <person name="Galagan J."/>
            <person name="Cuomo C."/>
            <person name="Devon K."/>
            <person name="Jaffe D."/>
            <person name="Butler J."/>
            <person name="Alvarez P."/>
            <person name="Gnerre S."/>
            <person name="Grabherr M."/>
            <person name="Kleber M."/>
            <person name="Mauceli E."/>
            <person name="Brockman W."/>
            <person name="Young S."/>
            <person name="LaButti K."/>
            <person name="Sykes S."/>
            <person name="DeCaprio D."/>
            <person name="Crawford M."/>
            <person name="Koehrsen M."/>
            <person name="Engels R."/>
            <person name="Montgomery P."/>
            <person name="Pearson M."/>
            <person name="Howarth C."/>
            <person name="Larson L."/>
            <person name="White J."/>
            <person name="O'Leary S."/>
            <person name="Kodira C."/>
            <person name="Zeng Q."/>
            <person name="Yandava C."/>
            <person name="Alvarado L."/>
            <person name="Longcore J."/>
            <person name="James T."/>
        </authorList>
    </citation>
    <scope>NUCLEOTIDE SEQUENCE [LARGE SCALE GENOMIC DNA]</scope>
    <source>
        <strain evidence="10 11">JEL423</strain>
    </source>
</reference>
<dbReference type="Proteomes" id="UP000077115">
    <property type="component" value="Unassembled WGS sequence"/>
</dbReference>
<feature type="signal peptide" evidence="9">
    <location>
        <begin position="1"/>
        <end position="18"/>
    </location>
</feature>
<dbReference type="GO" id="GO:0005634">
    <property type="term" value="C:nucleus"/>
    <property type="evidence" value="ECO:0007669"/>
    <property type="project" value="UniProtKB-SubCell"/>
</dbReference>
<evidence type="ECO:0000256" key="5">
    <source>
        <dbReference type="ARBA" id="ARBA00022833"/>
    </source>
</evidence>
<keyword evidence="9" id="KW-0732">Signal</keyword>
<evidence type="ECO:0000256" key="2">
    <source>
        <dbReference type="ARBA" id="ARBA00022723"/>
    </source>
</evidence>
<dbReference type="PANTHER" id="PTHR24391">
    <property type="entry name" value="HISTONE H4 TRANSCRIPTION FACTOR-RELATED"/>
    <property type="match status" value="1"/>
</dbReference>
<keyword evidence="3" id="KW-0677">Repeat</keyword>
<dbReference type="AlphaFoldDB" id="A0A177WEJ9"/>
<dbReference type="GO" id="GO:0006355">
    <property type="term" value="P:regulation of DNA-templated transcription"/>
    <property type="evidence" value="ECO:0007669"/>
    <property type="project" value="UniProtKB-ARBA"/>
</dbReference>
<feature type="region of interest" description="Disordered" evidence="8">
    <location>
        <begin position="38"/>
        <end position="73"/>
    </location>
</feature>
<keyword evidence="5" id="KW-0862">Zinc</keyword>
<dbReference type="EMBL" id="DS022301">
    <property type="protein sequence ID" value="OAJ38104.1"/>
    <property type="molecule type" value="Genomic_DNA"/>
</dbReference>
<evidence type="ECO:0000256" key="4">
    <source>
        <dbReference type="ARBA" id="ARBA00022771"/>
    </source>
</evidence>
<evidence type="ECO:0000256" key="3">
    <source>
        <dbReference type="ARBA" id="ARBA00022737"/>
    </source>
</evidence>
<dbReference type="VEuPathDB" id="FungiDB:BDEG_22064"/>
<gene>
    <name evidence="10" type="ORF">BDEG_22064</name>
</gene>
<feature type="compositionally biased region" description="Polar residues" evidence="8">
    <location>
        <begin position="38"/>
        <end position="48"/>
    </location>
</feature>
<dbReference type="GO" id="GO:0003677">
    <property type="term" value="F:DNA binding"/>
    <property type="evidence" value="ECO:0007669"/>
    <property type="project" value="UniProtKB-KW"/>
</dbReference>
<evidence type="ECO:0000256" key="9">
    <source>
        <dbReference type="SAM" id="SignalP"/>
    </source>
</evidence>
<feature type="chain" id="PRO_5008077502" evidence="9">
    <location>
        <begin position="19"/>
        <end position="154"/>
    </location>
</feature>
<organism evidence="10 11">
    <name type="scientific">Batrachochytrium dendrobatidis (strain JEL423)</name>
    <dbReference type="NCBI Taxonomy" id="403673"/>
    <lineage>
        <taxon>Eukaryota</taxon>
        <taxon>Fungi</taxon>
        <taxon>Fungi incertae sedis</taxon>
        <taxon>Chytridiomycota</taxon>
        <taxon>Chytridiomycota incertae sedis</taxon>
        <taxon>Chytridiomycetes</taxon>
        <taxon>Rhizophydiales</taxon>
        <taxon>Rhizophydiales incertae sedis</taxon>
        <taxon>Batrachochytrium</taxon>
    </lineage>
</organism>
<name>A0A177WEJ9_BATDL</name>
<comment type="subcellular location">
    <subcellularLocation>
        <location evidence="1">Nucleus</location>
    </subcellularLocation>
</comment>
<dbReference type="GO" id="GO:0008270">
    <property type="term" value="F:zinc ion binding"/>
    <property type="evidence" value="ECO:0007669"/>
    <property type="project" value="UniProtKB-KW"/>
</dbReference>
<feature type="region of interest" description="Disordered" evidence="8">
    <location>
        <begin position="105"/>
        <end position="141"/>
    </location>
</feature>
<reference evidence="10 11" key="2">
    <citation type="submission" date="2016-05" db="EMBL/GenBank/DDBJ databases">
        <title>Lineage-specific infection strategies underlie the spectrum of fungal disease in amphibians.</title>
        <authorList>
            <person name="Cuomo C.A."/>
            <person name="Farrer R.A."/>
            <person name="James T."/>
            <person name="Longcore J."/>
            <person name="Birren B."/>
        </authorList>
    </citation>
    <scope>NUCLEOTIDE SEQUENCE [LARGE SCALE GENOMIC DNA]</scope>
    <source>
        <strain evidence="10 11">JEL423</strain>
    </source>
</reference>
<evidence type="ECO:0000256" key="7">
    <source>
        <dbReference type="ARBA" id="ARBA00023242"/>
    </source>
</evidence>
<accession>A0A177WEJ9</accession>
<protein>
    <submittedName>
        <fullName evidence="10">Uncharacterized protein</fullName>
    </submittedName>
</protein>